<accession>A0AA36FYK9</accession>
<gene>
    <name evidence="2" type="ORF">MSPICULIGERA_LOCUS5473</name>
</gene>
<feature type="compositionally biased region" description="Polar residues" evidence="1">
    <location>
        <begin position="100"/>
        <end position="112"/>
    </location>
</feature>
<dbReference type="Proteomes" id="UP001177023">
    <property type="component" value="Unassembled WGS sequence"/>
</dbReference>
<feature type="compositionally biased region" description="Polar residues" evidence="1">
    <location>
        <begin position="133"/>
        <end position="142"/>
    </location>
</feature>
<keyword evidence="3" id="KW-1185">Reference proteome</keyword>
<evidence type="ECO:0000313" key="2">
    <source>
        <dbReference type="EMBL" id="CAJ0566891.1"/>
    </source>
</evidence>
<organism evidence="2 3">
    <name type="scientific">Mesorhabditis spiculigera</name>
    <dbReference type="NCBI Taxonomy" id="96644"/>
    <lineage>
        <taxon>Eukaryota</taxon>
        <taxon>Metazoa</taxon>
        <taxon>Ecdysozoa</taxon>
        <taxon>Nematoda</taxon>
        <taxon>Chromadorea</taxon>
        <taxon>Rhabditida</taxon>
        <taxon>Rhabditina</taxon>
        <taxon>Rhabditomorpha</taxon>
        <taxon>Rhabditoidea</taxon>
        <taxon>Rhabditidae</taxon>
        <taxon>Mesorhabditinae</taxon>
        <taxon>Mesorhabditis</taxon>
    </lineage>
</organism>
<dbReference type="AlphaFoldDB" id="A0AA36FYK9"/>
<feature type="compositionally biased region" description="Basic and acidic residues" evidence="1">
    <location>
        <begin position="42"/>
        <end position="53"/>
    </location>
</feature>
<feature type="non-terminal residue" evidence="2">
    <location>
        <position position="1"/>
    </location>
</feature>
<name>A0AA36FYK9_9BILA</name>
<evidence type="ECO:0000256" key="1">
    <source>
        <dbReference type="SAM" id="MobiDB-lite"/>
    </source>
</evidence>
<sequence length="142" mass="16161">IAHTNDMDDQRKMSHHEHHDGVLSTMGHKLHQIKDKVTHVFSSDDEHDPHFELPENQNLDLGQPMNHKGLIKKMMVREMEQVAHKASMFRRASCPEPQLLDTQNWRSITSSHKQQKPPGATNPPIPANKQRKSVTGTPSAKT</sequence>
<dbReference type="EMBL" id="CATQJA010001347">
    <property type="protein sequence ID" value="CAJ0566891.1"/>
    <property type="molecule type" value="Genomic_DNA"/>
</dbReference>
<proteinExistence type="predicted"/>
<comment type="caution">
    <text evidence="2">The sequence shown here is derived from an EMBL/GenBank/DDBJ whole genome shotgun (WGS) entry which is preliminary data.</text>
</comment>
<reference evidence="2" key="1">
    <citation type="submission" date="2023-06" db="EMBL/GenBank/DDBJ databases">
        <authorList>
            <person name="Delattre M."/>
        </authorList>
    </citation>
    <scope>NUCLEOTIDE SEQUENCE</scope>
    <source>
        <strain evidence="2">AF72</strain>
    </source>
</reference>
<protein>
    <submittedName>
        <fullName evidence="2">Uncharacterized protein</fullName>
    </submittedName>
</protein>
<feature type="region of interest" description="Disordered" evidence="1">
    <location>
        <begin position="84"/>
        <end position="142"/>
    </location>
</feature>
<evidence type="ECO:0000313" key="3">
    <source>
        <dbReference type="Proteomes" id="UP001177023"/>
    </source>
</evidence>
<feature type="region of interest" description="Disordered" evidence="1">
    <location>
        <begin position="42"/>
        <end position="65"/>
    </location>
</feature>
<feature type="non-terminal residue" evidence="2">
    <location>
        <position position="142"/>
    </location>
</feature>